<dbReference type="Proteomes" id="UP000027178">
    <property type="component" value="Unassembled WGS sequence"/>
</dbReference>
<dbReference type="RefSeq" id="WP_035866810.1">
    <property type="nucleotide sequence ID" value="NZ_KK853997.1"/>
</dbReference>
<protein>
    <recommendedName>
        <fullName evidence="4">Integrase</fullName>
    </recommendedName>
</protein>
<dbReference type="GO" id="GO:0003677">
    <property type="term" value="F:DNA binding"/>
    <property type="evidence" value="ECO:0007669"/>
    <property type="project" value="InterPro"/>
</dbReference>
<proteinExistence type="predicted"/>
<dbReference type="EMBL" id="JNBY01000101">
    <property type="protein sequence ID" value="KDN82804.1"/>
    <property type="molecule type" value="Genomic_DNA"/>
</dbReference>
<feature type="region of interest" description="Disordered" evidence="1">
    <location>
        <begin position="372"/>
        <end position="417"/>
    </location>
</feature>
<sequence>MTSPDLVPADDPYILRAPLPDDLVVLPHRISAGNTHANNRVRDDIWSLGPLIDRPGQVLTRIHWKNCPAPLRKELTTLAWTMLNGERRPTMVQQAGKRGTLSTYSNASARIWMWMTWARWLHRQGVHTLADVTGVHWRPFTDTLRSRGVSRRTMENYLSLLSELWEFDQLTALPTGILRPPWDIEGVDDYLPEEKQEGGRENTTEPLAPSVVGPLLVWAIRLVEDLADDILAAWDERTRIASRAHSNPATPEGHAALHTYVQKLLADAAPLPTATTRGQTGAARLYIADLTGASLKQVHWAFIRYDLVSVAAQRPGPCPLTTPVTGLIEGRPWRTRIDFGEAEDLWRHLGTAAAVIIMYLTGMRPQEVQALRSGCCPDPSPGSDGANRHLINSEVSNPTDAENPDTGEADVDAEEPHLITGRHYKSVRGDDGNHISKGEIRTVPWVAITPVVNAIRVLERMVPPGELLLSSTHHDTRRRTNPGSLTLSALAERIKDLVAWINQEAAGQGLPGQTVPADPHGPISPSRWRRTLAWHVARRPGGLVALAIQYGHMRAFLDARTSAGYGARGRRGMHSVLDVETVLATADTAANLRDAAAAGERISGPAAGRALIDAADTPRFEGALLTARATRQLNQMRGHLLYDNPDSFLICAFKEDNALCGPDAGAIAPLPFACQTGCGNAVRTDAHAQAARAHADRLEQRAAYVPGPMAKALHAAAAKWRGVADTHDATARTAQEILG</sequence>
<dbReference type="HOGENOM" id="CLU_449655_0_0_11"/>
<dbReference type="AlphaFoldDB" id="A0A066YS49"/>
<dbReference type="PATRIC" id="fig|1348663.4.peg.5235"/>
<reference evidence="2 3" key="1">
    <citation type="submission" date="2014-05" db="EMBL/GenBank/DDBJ databases">
        <title>Draft Genome Sequence of Kitasatospora cheerisanensis KCTC 2395.</title>
        <authorList>
            <person name="Nam D.H."/>
        </authorList>
    </citation>
    <scope>NUCLEOTIDE SEQUENCE [LARGE SCALE GENOMIC DNA]</scope>
    <source>
        <strain evidence="2 3">KCTC 2395</strain>
    </source>
</reference>
<evidence type="ECO:0000313" key="3">
    <source>
        <dbReference type="Proteomes" id="UP000027178"/>
    </source>
</evidence>
<accession>A0A066YS49</accession>
<evidence type="ECO:0000256" key="1">
    <source>
        <dbReference type="SAM" id="MobiDB-lite"/>
    </source>
</evidence>
<organism evidence="2 3">
    <name type="scientific">Kitasatospora cheerisanensis KCTC 2395</name>
    <dbReference type="NCBI Taxonomy" id="1348663"/>
    <lineage>
        <taxon>Bacteria</taxon>
        <taxon>Bacillati</taxon>
        <taxon>Actinomycetota</taxon>
        <taxon>Actinomycetes</taxon>
        <taxon>Kitasatosporales</taxon>
        <taxon>Streptomycetaceae</taxon>
        <taxon>Kitasatospora</taxon>
    </lineage>
</organism>
<dbReference type="InterPro" id="IPR011010">
    <property type="entry name" value="DNA_brk_join_enz"/>
</dbReference>
<feature type="compositionally biased region" description="Acidic residues" evidence="1">
    <location>
        <begin position="402"/>
        <end position="413"/>
    </location>
</feature>
<dbReference type="OrthoDB" id="8776710at2"/>
<dbReference type="SUPFAM" id="SSF56349">
    <property type="entry name" value="DNA breaking-rejoining enzymes"/>
    <property type="match status" value="1"/>
</dbReference>
<evidence type="ECO:0008006" key="4">
    <source>
        <dbReference type="Google" id="ProtNLM"/>
    </source>
</evidence>
<dbReference type="eggNOG" id="COG0582">
    <property type="taxonomic scope" value="Bacteria"/>
</dbReference>
<evidence type="ECO:0000313" key="2">
    <source>
        <dbReference type="EMBL" id="KDN82804.1"/>
    </source>
</evidence>
<keyword evidence="3" id="KW-1185">Reference proteome</keyword>
<comment type="caution">
    <text evidence="2">The sequence shown here is derived from an EMBL/GenBank/DDBJ whole genome shotgun (WGS) entry which is preliminary data.</text>
</comment>
<name>A0A066YS49_9ACTN</name>
<gene>
    <name evidence="2" type="ORF">KCH_54080</name>
</gene>